<dbReference type="RefSeq" id="WP_147169199.1">
    <property type="nucleotide sequence ID" value="NZ_VOOR01000060.1"/>
</dbReference>
<dbReference type="EMBL" id="VOOR01000060">
    <property type="protein sequence ID" value="TXB61424.1"/>
    <property type="molecule type" value="Genomic_DNA"/>
</dbReference>
<organism evidence="2 3">
    <name type="scientific">Phaeodactylibacter luteus</name>
    <dbReference type="NCBI Taxonomy" id="1564516"/>
    <lineage>
        <taxon>Bacteria</taxon>
        <taxon>Pseudomonadati</taxon>
        <taxon>Bacteroidota</taxon>
        <taxon>Saprospiria</taxon>
        <taxon>Saprospirales</taxon>
        <taxon>Haliscomenobacteraceae</taxon>
        <taxon>Phaeodactylibacter</taxon>
    </lineage>
</organism>
<evidence type="ECO:0000313" key="2">
    <source>
        <dbReference type="EMBL" id="TXB61424.1"/>
    </source>
</evidence>
<dbReference type="Pfam" id="PF13521">
    <property type="entry name" value="AAA_28"/>
    <property type="match status" value="1"/>
</dbReference>
<accession>A0A5C6RH70</accession>
<comment type="caution">
    <text evidence="2">The sequence shown here is derived from an EMBL/GenBank/DDBJ whole genome shotgun (WGS) entry which is preliminary data.</text>
</comment>
<proteinExistence type="predicted"/>
<reference evidence="2 3" key="1">
    <citation type="submission" date="2019-08" db="EMBL/GenBank/DDBJ databases">
        <title>Genome of Phaeodactylibacter luteus.</title>
        <authorList>
            <person name="Bowman J.P."/>
        </authorList>
    </citation>
    <scope>NUCLEOTIDE SEQUENCE [LARGE SCALE GENOMIC DNA]</scope>
    <source>
        <strain evidence="2 3">KCTC 42180</strain>
    </source>
</reference>
<evidence type="ECO:0000259" key="1">
    <source>
        <dbReference type="Pfam" id="PF13521"/>
    </source>
</evidence>
<dbReference type="OrthoDB" id="1494645at2"/>
<dbReference type="Gene3D" id="3.40.50.300">
    <property type="entry name" value="P-loop containing nucleotide triphosphate hydrolases"/>
    <property type="match status" value="1"/>
</dbReference>
<dbReference type="InterPro" id="IPR038727">
    <property type="entry name" value="NadR/Ttd14_AAA_dom"/>
</dbReference>
<name>A0A5C6RH70_9BACT</name>
<evidence type="ECO:0000313" key="3">
    <source>
        <dbReference type="Proteomes" id="UP000321580"/>
    </source>
</evidence>
<sequence length="267" mass="29627">MKTIVITGLDGTGKSTVLQALKAQAPGAARAIVHAPEMDLEPLHKQPDVFRAARLVNQLNHDADRLAFPQLKAVALFAAMLLFEKLLQPVRERQGPAALCERHPLIDTSVYAQFYANKLSPDAVSARNTEPLERGNEAEWAYLLSLLPQDWAAPQNEGPVRVFMRFIYDRFHLQQRHQLSGLIGLFKLPLPDKVFFLQAPAKVLFARLQQRGVLEAHESLAALSMLEKAYQQHLQAFEAAAPGRLEIIDATSQTAMAALLPKLAAFL</sequence>
<gene>
    <name evidence="2" type="ORF">FRY97_19215</name>
</gene>
<feature type="domain" description="NadR/Ttd14 AAA" evidence="1">
    <location>
        <begin position="4"/>
        <end position="126"/>
    </location>
</feature>
<dbReference type="SUPFAM" id="SSF52540">
    <property type="entry name" value="P-loop containing nucleoside triphosphate hydrolases"/>
    <property type="match status" value="1"/>
</dbReference>
<dbReference type="Proteomes" id="UP000321580">
    <property type="component" value="Unassembled WGS sequence"/>
</dbReference>
<keyword evidence="3" id="KW-1185">Reference proteome</keyword>
<dbReference type="InterPro" id="IPR027417">
    <property type="entry name" value="P-loop_NTPase"/>
</dbReference>
<protein>
    <recommendedName>
        <fullName evidence="1">NadR/Ttd14 AAA domain-containing protein</fullName>
    </recommendedName>
</protein>
<dbReference type="AlphaFoldDB" id="A0A5C6RH70"/>